<keyword evidence="2" id="KW-1185">Reference proteome</keyword>
<dbReference type="InterPro" id="IPR051200">
    <property type="entry name" value="Host-pathogen_enzymatic-act"/>
</dbReference>
<dbReference type="Gene3D" id="2.130.10.10">
    <property type="entry name" value="YVTN repeat-like/Quinoprotein amine dehydrogenase"/>
    <property type="match status" value="1"/>
</dbReference>
<organism evidence="1 2">
    <name type="scientific">Hymenobacter qilianensis</name>
    <dbReference type="NCBI Taxonomy" id="1385715"/>
    <lineage>
        <taxon>Bacteria</taxon>
        <taxon>Pseudomonadati</taxon>
        <taxon>Bacteroidota</taxon>
        <taxon>Cytophagia</taxon>
        <taxon>Cytophagales</taxon>
        <taxon>Hymenobacteraceae</taxon>
        <taxon>Hymenobacter</taxon>
    </lineage>
</organism>
<dbReference type="SUPFAM" id="SSF50974">
    <property type="entry name" value="Nitrous oxide reductase, N-terminal domain"/>
    <property type="match status" value="1"/>
</dbReference>
<dbReference type="InterPro" id="IPR011964">
    <property type="entry name" value="YVTN_b-propeller_repeat"/>
</dbReference>
<dbReference type="Pfam" id="PF16819">
    <property type="entry name" value="DUF5074"/>
    <property type="match status" value="1"/>
</dbReference>
<accession>A0A7H0GZX4</accession>
<proteinExistence type="predicted"/>
<dbReference type="PANTHER" id="PTHR47197:SF3">
    <property type="entry name" value="DIHYDRO-HEME D1 DEHYDROGENASE"/>
    <property type="match status" value="1"/>
</dbReference>
<reference evidence="1 2" key="1">
    <citation type="submission" date="2020-08" db="EMBL/GenBank/DDBJ databases">
        <title>Genome sequence of Hymenobacter qilianensis JCM 19763T.</title>
        <authorList>
            <person name="Hyun D.-W."/>
            <person name="Bae J.-W."/>
        </authorList>
    </citation>
    <scope>NUCLEOTIDE SEQUENCE [LARGE SCALE GENOMIC DNA]</scope>
    <source>
        <strain evidence="1 2">JCM 19763</strain>
    </source>
</reference>
<dbReference type="KEGG" id="hqi:H9L05_10085"/>
<dbReference type="Proteomes" id="UP000516093">
    <property type="component" value="Chromosome"/>
</dbReference>
<dbReference type="SUPFAM" id="SSF63825">
    <property type="entry name" value="YWTD domain"/>
    <property type="match status" value="1"/>
</dbReference>
<dbReference type="InterPro" id="IPR011045">
    <property type="entry name" value="N2O_reductase_N"/>
</dbReference>
<sequence>MFQLHFSSFLTRTLLTGIGALTLFGCDPESDGPLTGPPAPAGTGSNVYVVNEGQFNTPNGAISLFSKTSRAVVDNNLFTKVNGRILGDVVQSMTVVGDQGYIVVNATGKVEVVSMADFKQVATIDRLQQPRYLAAVSSSKAYLSEWIERGKPGRVAVIDLRTNTVTKSIAVGRQPEQLLLANGRLYVANSDENTISIINPTSDAVEATVQVQDGPSSLAQDKNGNIWVGCGGITRYDPVTFAVLSSTNGSLVRFAPGSPTNQTVLPFASGGPSNLVINGAKDQLYYSYKSAVYQLSASATMLPATPLVRRNFYGLGIDPQDNTIYGSIAPFTTTGKVIRYQPTGAAIDSFGVNIGPNSFVFY</sequence>
<dbReference type="NCBIfam" id="TIGR02276">
    <property type="entry name" value="beta_rpt_yvtn"/>
    <property type="match status" value="1"/>
</dbReference>
<name>A0A7H0GZX4_9BACT</name>
<gene>
    <name evidence="1" type="ORF">H9L05_10085</name>
</gene>
<evidence type="ECO:0000313" key="2">
    <source>
        <dbReference type="Proteomes" id="UP000516093"/>
    </source>
</evidence>
<dbReference type="InterPro" id="IPR031815">
    <property type="entry name" value="DUF5074"/>
</dbReference>
<dbReference type="PANTHER" id="PTHR47197">
    <property type="entry name" value="PROTEIN NIRF"/>
    <property type="match status" value="1"/>
</dbReference>
<protein>
    <recommendedName>
        <fullName evidence="3">YncE family protein</fullName>
    </recommendedName>
</protein>
<dbReference type="RefSeq" id="WP_187734041.1">
    <property type="nucleotide sequence ID" value="NZ_BMFN01000001.1"/>
</dbReference>
<dbReference type="AlphaFoldDB" id="A0A7H0GZX4"/>
<dbReference type="EMBL" id="CP060784">
    <property type="protein sequence ID" value="QNP53840.1"/>
    <property type="molecule type" value="Genomic_DNA"/>
</dbReference>
<evidence type="ECO:0008006" key="3">
    <source>
        <dbReference type="Google" id="ProtNLM"/>
    </source>
</evidence>
<evidence type="ECO:0000313" key="1">
    <source>
        <dbReference type="EMBL" id="QNP53840.1"/>
    </source>
</evidence>
<dbReference type="InterPro" id="IPR015943">
    <property type="entry name" value="WD40/YVTN_repeat-like_dom_sf"/>
</dbReference>